<proteinExistence type="predicted"/>
<name>A0A511HNW5_9BACT</name>
<evidence type="ECO:0000313" key="2">
    <source>
        <dbReference type="EMBL" id="GEL75283.1"/>
    </source>
</evidence>
<evidence type="ECO:0000259" key="1">
    <source>
        <dbReference type="Pfam" id="PF12728"/>
    </source>
</evidence>
<dbReference type="EMBL" id="BJVY01000066">
    <property type="protein sequence ID" value="GEL75283.1"/>
    <property type="molecule type" value="Genomic_DNA"/>
</dbReference>
<dbReference type="RefSeq" id="WP_147093045.1">
    <property type="nucleotide sequence ID" value="NZ_BJVY01000066.1"/>
</dbReference>
<evidence type="ECO:0000313" key="3">
    <source>
        <dbReference type="EMBL" id="SDF34552.1"/>
    </source>
</evidence>
<dbReference type="AlphaFoldDB" id="A0A511HNW5"/>
<dbReference type="EMBL" id="FNAJ01000033">
    <property type="protein sequence ID" value="SDF34552.1"/>
    <property type="molecule type" value="Genomic_DNA"/>
</dbReference>
<dbReference type="Proteomes" id="UP000198717">
    <property type="component" value="Unassembled WGS sequence"/>
</dbReference>
<comment type="caution">
    <text evidence="2">The sequence shown here is derived from an EMBL/GenBank/DDBJ whole genome shotgun (WGS) entry which is preliminary data.</text>
</comment>
<evidence type="ECO:0000313" key="5">
    <source>
        <dbReference type="Proteomes" id="UP000321224"/>
    </source>
</evidence>
<reference evidence="3 4" key="1">
    <citation type="submission" date="2016-10" db="EMBL/GenBank/DDBJ databases">
        <authorList>
            <person name="Varghese N."/>
            <person name="Submissions S."/>
        </authorList>
    </citation>
    <scope>NUCLEOTIDE SEQUENCE [LARGE SCALE GENOMIC DNA]</scope>
    <source>
        <strain evidence="3 4">DSM 2260</strain>
    </source>
</reference>
<dbReference type="InterPro" id="IPR009061">
    <property type="entry name" value="DNA-bd_dom_put_sf"/>
</dbReference>
<reference evidence="2 5" key="2">
    <citation type="submission" date="2019-07" db="EMBL/GenBank/DDBJ databases">
        <title>Whole genome shotgun sequence of Myxococcus virescens NBRC 100334.</title>
        <authorList>
            <person name="Hosoyama A."/>
            <person name="Uohara A."/>
            <person name="Ohji S."/>
            <person name="Ichikawa N."/>
        </authorList>
    </citation>
    <scope>NUCLEOTIDE SEQUENCE [LARGE SCALE GENOMIC DNA]</scope>
    <source>
        <strain evidence="2 5">NBRC 100334</strain>
    </source>
</reference>
<dbReference type="NCBIfam" id="TIGR01764">
    <property type="entry name" value="excise"/>
    <property type="match status" value="1"/>
</dbReference>
<dbReference type="SUPFAM" id="SSF46955">
    <property type="entry name" value="Putative DNA-binding domain"/>
    <property type="match status" value="1"/>
</dbReference>
<dbReference type="GO" id="GO:0003677">
    <property type="term" value="F:DNA binding"/>
    <property type="evidence" value="ECO:0007669"/>
    <property type="project" value="InterPro"/>
</dbReference>
<protein>
    <submittedName>
        <fullName evidence="3">DNA binding domain-containing protein, excisionase family</fullName>
    </submittedName>
</protein>
<feature type="domain" description="Helix-turn-helix" evidence="1">
    <location>
        <begin position="10"/>
        <end position="55"/>
    </location>
</feature>
<dbReference type="Pfam" id="PF12728">
    <property type="entry name" value="HTH_17"/>
    <property type="match status" value="1"/>
</dbReference>
<dbReference type="Proteomes" id="UP000321224">
    <property type="component" value="Unassembled WGS sequence"/>
</dbReference>
<keyword evidence="4" id="KW-1185">Reference proteome</keyword>
<accession>A0A511HNW5</accession>
<evidence type="ECO:0000313" key="4">
    <source>
        <dbReference type="Proteomes" id="UP000198717"/>
    </source>
</evidence>
<dbReference type="InterPro" id="IPR010093">
    <property type="entry name" value="SinI_DNA-bd"/>
</dbReference>
<gene>
    <name evidence="2" type="ORF">MVI01_70670</name>
    <name evidence="3" type="ORF">SAMN04488504_1331</name>
</gene>
<organism evidence="2 5">
    <name type="scientific">Myxococcus virescens</name>
    <dbReference type="NCBI Taxonomy" id="83456"/>
    <lineage>
        <taxon>Bacteria</taxon>
        <taxon>Pseudomonadati</taxon>
        <taxon>Myxococcota</taxon>
        <taxon>Myxococcia</taxon>
        <taxon>Myxococcales</taxon>
        <taxon>Cystobacterineae</taxon>
        <taxon>Myxococcaceae</taxon>
        <taxon>Myxococcus</taxon>
    </lineage>
</organism>
<sequence>MDEKVRYDGAAVMTGLKRPTLYAMVSRKQIPHIRLGPRLVVFSRDELEKWMAARRVDVD</sequence>
<dbReference type="InterPro" id="IPR041657">
    <property type="entry name" value="HTH_17"/>
</dbReference>